<keyword evidence="5" id="KW-1185">Reference proteome</keyword>
<feature type="transmembrane region" description="Helical" evidence="1">
    <location>
        <begin position="256"/>
        <end position="277"/>
    </location>
</feature>
<reference evidence="4 5" key="1">
    <citation type="submission" date="2019-09" db="EMBL/GenBank/DDBJ databases">
        <title>Chitinophaga ginsengihumi sp. nov., isolated from soil of ginseng rhizosphere.</title>
        <authorList>
            <person name="Lee J."/>
        </authorList>
    </citation>
    <scope>NUCLEOTIDE SEQUENCE [LARGE SCALE GENOMIC DNA]</scope>
    <source>
        <strain evidence="4 5">BN140078</strain>
    </source>
</reference>
<dbReference type="PROSITE" id="PS51257">
    <property type="entry name" value="PROKAR_LIPOPROTEIN"/>
    <property type="match status" value="1"/>
</dbReference>
<dbReference type="AlphaFoldDB" id="A0A5B2W3L2"/>
<dbReference type="RefSeq" id="WP_149837114.1">
    <property type="nucleotide sequence ID" value="NZ_VUOC01000001.1"/>
</dbReference>
<evidence type="ECO:0000256" key="1">
    <source>
        <dbReference type="SAM" id="Phobius"/>
    </source>
</evidence>
<feature type="domain" description="DUF4349" evidence="3">
    <location>
        <begin position="52"/>
        <end position="157"/>
    </location>
</feature>
<evidence type="ECO:0000259" key="3">
    <source>
        <dbReference type="Pfam" id="PF14257"/>
    </source>
</evidence>
<evidence type="ECO:0000256" key="2">
    <source>
        <dbReference type="SAM" id="SignalP"/>
    </source>
</evidence>
<evidence type="ECO:0000313" key="5">
    <source>
        <dbReference type="Proteomes" id="UP000324611"/>
    </source>
</evidence>
<reference evidence="4 5" key="2">
    <citation type="submission" date="2019-09" db="EMBL/GenBank/DDBJ databases">
        <authorList>
            <person name="Jin C."/>
        </authorList>
    </citation>
    <scope>NUCLEOTIDE SEQUENCE [LARGE SCALE GENOMIC DNA]</scope>
    <source>
        <strain evidence="4 5">BN140078</strain>
    </source>
</reference>
<name>A0A5B2W3L2_9BACT</name>
<sequence>MRAYLFYLIVPALSLVACSNQSGLTTEEANYAATADSTGFSKDMTALNSPSRKRVRTADVRCRVKNVYQAATALERAVNAMNGIIVTSTLENSFGRQQDVPYAGDSLKRVQLYTPTAALTLRVPAAGLDSVVRTLTAMASFIDYRTLKEEDKTLTYLSNALRNEREPEAVFTGKQLDTSLAEARYNDAHAEAAIDRKIANLAILDDVNYATFTVQLLQPEMADVQIVVNPDRVIRAGFGTELATALRNGMDICRNVVLFFLQLWPFLLLLAAAWWGYRKMKFTRTA</sequence>
<dbReference type="Pfam" id="PF14257">
    <property type="entry name" value="DUF4349"/>
    <property type="match status" value="1"/>
</dbReference>
<evidence type="ECO:0000313" key="4">
    <source>
        <dbReference type="EMBL" id="KAA2245724.1"/>
    </source>
</evidence>
<dbReference type="Proteomes" id="UP000324611">
    <property type="component" value="Unassembled WGS sequence"/>
</dbReference>
<dbReference type="InterPro" id="IPR025645">
    <property type="entry name" value="DUF4349"/>
</dbReference>
<dbReference type="EMBL" id="VUOC01000001">
    <property type="protein sequence ID" value="KAA2245724.1"/>
    <property type="molecule type" value="Genomic_DNA"/>
</dbReference>
<keyword evidence="2" id="KW-0732">Signal</keyword>
<protein>
    <submittedName>
        <fullName evidence="4">DUF4349 domain-containing protein</fullName>
    </submittedName>
</protein>
<feature type="chain" id="PRO_5023035873" evidence="2">
    <location>
        <begin position="23"/>
        <end position="286"/>
    </location>
</feature>
<keyword evidence="1" id="KW-0812">Transmembrane</keyword>
<comment type="caution">
    <text evidence="4">The sequence shown here is derived from an EMBL/GenBank/DDBJ whole genome shotgun (WGS) entry which is preliminary data.</text>
</comment>
<accession>A0A5B2W3L2</accession>
<gene>
    <name evidence="4" type="ORF">F0L74_07165</name>
</gene>
<keyword evidence="1" id="KW-0472">Membrane</keyword>
<keyword evidence="1" id="KW-1133">Transmembrane helix</keyword>
<proteinExistence type="predicted"/>
<feature type="signal peptide" evidence="2">
    <location>
        <begin position="1"/>
        <end position="22"/>
    </location>
</feature>
<organism evidence="4 5">
    <name type="scientific">Chitinophaga agrisoli</name>
    <dbReference type="NCBI Taxonomy" id="2607653"/>
    <lineage>
        <taxon>Bacteria</taxon>
        <taxon>Pseudomonadati</taxon>
        <taxon>Bacteroidota</taxon>
        <taxon>Chitinophagia</taxon>
        <taxon>Chitinophagales</taxon>
        <taxon>Chitinophagaceae</taxon>
        <taxon>Chitinophaga</taxon>
    </lineage>
</organism>